<accession>A0A2K8NYU1</accession>
<proteinExistence type="predicted"/>
<dbReference type="EMBL" id="CP024964">
    <property type="protein sequence ID" value="ATZ17813.1"/>
    <property type="molecule type" value="Genomic_DNA"/>
</dbReference>
<protein>
    <submittedName>
        <fullName evidence="1">Uncharacterized protein</fullName>
    </submittedName>
</protein>
<evidence type="ECO:0000313" key="2">
    <source>
        <dbReference type="Proteomes" id="UP000231896"/>
    </source>
</evidence>
<dbReference type="KEGG" id="eml:EMELA_v1c02400"/>
<sequence length="297" mass="35836">MGLGKWLENKREDKAFHQSFKENEKKFWLNEEKYGYGTLWRYNRTKTWIVYLALAKNENLWTEDINLDIYLKAFKKYCTGKNEYDKKCEKHWLCEYTKTPIWESYAYDYNRGYPDEKRWKEPRKDPYIWPLELLSFGHQILVNDLPRTEDKWWKANIKPIVDYLDANPELYDKAALMAQIESELIVKRADALVKALITGNLEDPLIQELVENPEQFGWEKETWTPQWIAREQVWCKNNNINLSNYKEKHPLYNASLKDVWLNLKFAPMDEAIHKILPEMKKRQDETQNTKKLLDELI</sequence>
<evidence type="ECO:0000313" key="1">
    <source>
        <dbReference type="EMBL" id="ATZ17813.1"/>
    </source>
</evidence>
<name>A0A2K8NYU1_9MOLU</name>
<organism evidence="1 2">
    <name type="scientific">Mesoplasma melaleucae</name>
    <dbReference type="NCBI Taxonomy" id="81459"/>
    <lineage>
        <taxon>Bacteria</taxon>
        <taxon>Bacillati</taxon>
        <taxon>Mycoplasmatota</taxon>
        <taxon>Mollicutes</taxon>
        <taxon>Entomoplasmatales</taxon>
        <taxon>Entomoplasmataceae</taxon>
        <taxon>Mesoplasma</taxon>
    </lineage>
</organism>
<dbReference type="Proteomes" id="UP000231896">
    <property type="component" value="Chromosome"/>
</dbReference>
<dbReference type="STRING" id="1408435.GCA_000685885_01444"/>
<reference evidence="1 2" key="1">
    <citation type="submission" date="2017-11" db="EMBL/GenBank/DDBJ databases">
        <title>Genome sequence of Entomoplasma melaleucae M1 (ATCC 49191).</title>
        <authorList>
            <person name="Lo W.-S."/>
            <person name="Gasparich G.E."/>
            <person name="Kuo C.-H."/>
        </authorList>
    </citation>
    <scope>NUCLEOTIDE SEQUENCE [LARGE SCALE GENOMIC DNA]</scope>
    <source>
        <strain evidence="1 2">M1</strain>
    </source>
</reference>
<dbReference type="AlphaFoldDB" id="A0A2K8NYU1"/>
<dbReference type="RefSeq" id="WP_028124581.1">
    <property type="nucleotide sequence ID" value="NZ_CP024964.1"/>
</dbReference>
<keyword evidence="2" id="KW-1185">Reference proteome</keyword>
<gene>
    <name evidence="1" type="ORF">EMELA_v1c02400</name>
</gene>